<dbReference type="FunFam" id="1.20.1720.10:FF:000009">
    <property type="entry name" value="MFS multidrug transporter"/>
    <property type="match status" value="1"/>
</dbReference>
<dbReference type="AlphaFoldDB" id="A0AAF0IEQ5"/>
<keyword evidence="3" id="KW-0813">Transport</keyword>
<dbReference type="GO" id="GO:0015137">
    <property type="term" value="F:citrate transmembrane transporter activity"/>
    <property type="evidence" value="ECO:0007669"/>
    <property type="project" value="UniProtKB-ARBA"/>
</dbReference>
<evidence type="ECO:0000256" key="2">
    <source>
        <dbReference type="ARBA" id="ARBA00008335"/>
    </source>
</evidence>
<organism evidence="13 14">
    <name type="scientific">Emydomyces testavorans</name>
    <dbReference type="NCBI Taxonomy" id="2070801"/>
    <lineage>
        <taxon>Eukaryota</taxon>
        <taxon>Fungi</taxon>
        <taxon>Dikarya</taxon>
        <taxon>Ascomycota</taxon>
        <taxon>Pezizomycotina</taxon>
        <taxon>Eurotiomycetes</taxon>
        <taxon>Eurotiomycetidae</taxon>
        <taxon>Onygenales</taxon>
        <taxon>Nannizziopsiaceae</taxon>
        <taxon>Emydomyces</taxon>
    </lineage>
</organism>
<feature type="transmembrane region" description="Helical" evidence="11">
    <location>
        <begin position="542"/>
        <end position="563"/>
    </location>
</feature>
<dbReference type="SUPFAM" id="SSF103473">
    <property type="entry name" value="MFS general substrate transporter"/>
    <property type="match status" value="1"/>
</dbReference>
<sequence length="605" mass="66485">MASEHWARQASRRFSTIEGWKDLGNGLYSATGQLRTIQITPEIGSEFYDFKSPTVTRPGLQSAFNAATINSDTRRVGNLEKDFQAISKSKEIYYSKGRPDIMRVSSEDSAIVTVPPTPEQAEKRQDVPEAPYHILSTKQKKKLVYIISLAGLFSPLSSNIYFPALDAIAKELKVSNALVSLTITSYLILQGISPSFWGAFADAIGRRPIYMGTFMVYIIANIGLALSPNFPALMVFRALQSAGSSATISIGAGVIGDISTPEERGGYVGIYGGIRMMGQSVGPVLGGVLANFLGFRSIFIFLLIFSTLVLAFIVFYLPETLRSIAGNGTIRVNGVYKPFIRKFQKEPSYMVNPDPNFKLPKVSLLLVLEPLKFLFEKDVFVSLIFGAVVYTVWSMVTSSTTALFKEHYKLNDLLTGLAFLPNGLGCVLGSYLTGRTMDNDYKKVEQRYIREHGLEEGKKLDKKSRGNDFPIEKARLRSIWWIVGLFIIAMLGYGWTLNTVIAVPLILQFFIAYAATAVFNINSALVIDLFPGKSASATAVNNLVRCSVGAAGVAVVDLMIASFGAGPTFTGLGLLTVSCVPLVAMEWIWGMQWRIERVERLSAKK</sequence>
<feature type="domain" description="Major facilitator superfamily (MFS) profile" evidence="12">
    <location>
        <begin position="143"/>
        <end position="596"/>
    </location>
</feature>
<proteinExistence type="inferred from homology"/>
<keyword evidence="7" id="KW-0325">Glycoprotein</keyword>
<feature type="transmembrane region" description="Helical" evidence="11">
    <location>
        <begin position="174"/>
        <end position="197"/>
    </location>
</feature>
<keyword evidence="14" id="KW-1185">Reference proteome</keyword>
<feature type="transmembrane region" description="Helical" evidence="11">
    <location>
        <begin position="379"/>
        <end position="396"/>
    </location>
</feature>
<dbReference type="GO" id="GO:0140115">
    <property type="term" value="P:export across plasma membrane"/>
    <property type="evidence" value="ECO:0007669"/>
    <property type="project" value="UniProtKB-ARBA"/>
</dbReference>
<name>A0AAF0IEQ5_9EURO</name>
<feature type="transmembrane region" description="Helical" evidence="11">
    <location>
        <begin position="501"/>
        <end position="530"/>
    </location>
</feature>
<dbReference type="InterPro" id="IPR036259">
    <property type="entry name" value="MFS_trans_sf"/>
</dbReference>
<comment type="function">
    <text evidence="9">Transmembrane transporter that exports citrate across the cell membrane.</text>
</comment>
<keyword evidence="6 11" id="KW-0472">Membrane</keyword>
<dbReference type="InterPro" id="IPR020846">
    <property type="entry name" value="MFS_dom"/>
</dbReference>
<dbReference type="PANTHER" id="PTHR23502:SF26">
    <property type="entry name" value="MAJOR FACILITATOR SUPERFAMILY (MFS) PROFILE DOMAIN-CONTAINING PROTEIN"/>
    <property type="match status" value="1"/>
</dbReference>
<evidence type="ECO:0000313" key="13">
    <source>
        <dbReference type="EMBL" id="WEW55285.1"/>
    </source>
</evidence>
<evidence type="ECO:0000256" key="7">
    <source>
        <dbReference type="ARBA" id="ARBA00023180"/>
    </source>
</evidence>
<evidence type="ECO:0000256" key="10">
    <source>
        <dbReference type="ARBA" id="ARBA00074746"/>
    </source>
</evidence>
<feature type="transmembrane region" description="Helical" evidence="11">
    <location>
        <begin position="298"/>
        <end position="317"/>
    </location>
</feature>
<dbReference type="EMBL" id="CP120627">
    <property type="protein sequence ID" value="WEW55285.1"/>
    <property type="molecule type" value="Genomic_DNA"/>
</dbReference>
<dbReference type="InterPro" id="IPR011701">
    <property type="entry name" value="MFS"/>
</dbReference>
<dbReference type="Gene3D" id="1.20.1250.20">
    <property type="entry name" value="MFS general substrate transporter like domains"/>
    <property type="match status" value="1"/>
</dbReference>
<comment type="catalytic activity">
    <reaction evidence="8">
        <text>citrate(in) = citrate(out)</text>
        <dbReference type="Rhea" id="RHEA:33183"/>
        <dbReference type="ChEBI" id="CHEBI:16947"/>
    </reaction>
</comment>
<keyword evidence="4 11" id="KW-0812">Transmembrane</keyword>
<reference evidence="13" key="1">
    <citation type="submission" date="2023-03" db="EMBL/GenBank/DDBJ databases">
        <title>Emydomyces testavorans Genome Sequence.</title>
        <authorList>
            <person name="Hoyer L."/>
        </authorList>
    </citation>
    <scope>NUCLEOTIDE SEQUENCE</scope>
    <source>
        <strain evidence="13">16-2883</strain>
    </source>
</reference>
<protein>
    <recommendedName>
        <fullName evidence="10">Citrate exporter 1</fullName>
    </recommendedName>
</protein>
<feature type="transmembrane region" description="Helical" evidence="11">
    <location>
        <begin position="569"/>
        <end position="590"/>
    </location>
</feature>
<comment type="similarity">
    <text evidence="2">Belongs to the major facilitator superfamily.</text>
</comment>
<evidence type="ECO:0000256" key="11">
    <source>
        <dbReference type="SAM" id="Phobius"/>
    </source>
</evidence>
<dbReference type="FunFam" id="1.20.1250.20:FF:000172">
    <property type="entry name" value="MFS multidrug resistance transporter"/>
    <property type="match status" value="1"/>
</dbReference>
<evidence type="ECO:0000256" key="5">
    <source>
        <dbReference type="ARBA" id="ARBA00022989"/>
    </source>
</evidence>
<evidence type="ECO:0000256" key="1">
    <source>
        <dbReference type="ARBA" id="ARBA00004141"/>
    </source>
</evidence>
<evidence type="ECO:0000259" key="12">
    <source>
        <dbReference type="PROSITE" id="PS50850"/>
    </source>
</evidence>
<feature type="transmembrane region" description="Helical" evidence="11">
    <location>
        <begin position="143"/>
        <end position="162"/>
    </location>
</feature>
<dbReference type="Pfam" id="PF07690">
    <property type="entry name" value="MFS_1"/>
    <property type="match status" value="1"/>
</dbReference>
<dbReference type="GO" id="GO:0005886">
    <property type="term" value="C:plasma membrane"/>
    <property type="evidence" value="ECO:0007669"/>
    <property type="project" value="TreeGrafter"/>
</dbReference>
<keyword evidence="5 11" id="KW-1133">Transmembrane helix</keyword>
<evidence type="ECO:0000256" key="3">
    <source>
        <dbReference type="ARBA" id="ARBA00022448"/>
    </source>
</evidence>
<dbReference type="PROSITE" id="PS50850">
    <property type="entry name" value="MFS"/>
    <property type="match status" value="1"/>
</dbReference>
<evidence type="ECO:0000256" key="8">
    <source>
        <dbReference type="ARBA" id="ARBA00051015"/>
    </source>
</evidence>
<evidence type="ECO:0000256" key="4">
    <source>
        <dbReference type="ARBA" id="ARBA00022692"/>
    </source>
</evidence>
<feature type="transmembrane region" description="Helical" evidence="11">
    <location>
        <begin position="209"/>
        <end position="227"/>
    </location>
</feature>
<feature type="transmembrane region" description="Helical" evidence="11">
    <location>
        <begin position="478"/>
        <end position="495"/>
    </location>
</feature>
<evidence type="ECO:0000256" key="9">
    <source>
        <dbReference type="ARBA" id="ARBA00057034"/>
    </source>
</evidence>
<evidence type="ECO:0000313" key="14">
    <source>
        <dbReference type="Proteomes" id="UP001219355"/>
    </source>
</evidence>
<dbReference type="Proteomes" id="UP001219355">
    <property type="component" value="Chromosome 1"/>
</dbReference>
<evidence type="ECO:0000256" key="6">
    <source>
        <dbReference type="ARBA" id="ARBA00023136"/>
    </source>
</evidence>
<dbReference type="PANTHER" id="PTHR23502">
    <property type="entry name" value="MAJOR FACILITATOR SUPERFAMILY"/>
    <property type="match status" value="1"/>
</dbReference>
<gene>
    <name evidence="13" type="ORF">PRK78_000714</name>
</gene>
<feature type="transmembrane region" description="Helical" evidence="11">
    <location>
        <begin position="416"/>
        <end position="434"/>
    </location>
</feature>
<comment type="subcellular location">
    <subcellularLocation>
        <location evidence="1">Membrane</location>
        <topology evidence="1">Multi-pass membrane protein</topology>
    </subcellularLocation>
</comment>
<accession>A0AAF0IEQ5</accession>